<dbReference type="InterPro" id="IPR027417">
    <property type="entry name" value="P-loop_NTPase"/>
</dbReference>
<reference evidence="6 7" key="1">
    <citation type="submission" date="2015-09" db="EMBL/GenBank/DDBJ databases">
        <authorList>
            <consortium name="Pathogen Informatics"/>
        </authorList>
    </citation>
    <scope>NUCLEOTIDE SEQUENCE [LARGE SCALE GENOMIC DNA]</scope>
    <source>
        <strain evidence="4 6">2789STDY5608791</strain>
        <strain evidence="5 7">2789STDY5834942</strain>
    </source>
</reference>
<evidence type="ECO:0000256" key="1">
    <source>
        <dbReference type="ARBA" id="ARBA00022741"/>
    </source>
</evidence>
<dbReference type="GO" id="GO:0016301">
    <property type="term" value="F:kinase activity"/>
    <property type="evidence" value="ECO:0007669"/>
    <property type="project" value="InterPro"/>
</dbReference>
<gene>
    <name evidence="4" type="ORF">ERS417307_00451</name>
    <name evidence="5" type="ORF">ERS852554_03694</name>
</gene>
<evidence type="ECO:0000313" key="5">
    <source>
        <dbReference type="EMBL" id="CUQ26675.1"/>
    </source>
</evidence>
<dbReference type="Proteomes" id="UP000095788">
    <property type="component" value="Unassembled WGS sequence"/>
</dbReference>
<proteinExistence type="predicted"/>
<dbReference type="Pfam" id="PF06414">
    <property type="entry name" value="Zeta_toxin"/>
    <property type="match status" value="1"/>
</dbReference>
<dbReference type="PANTHER" id="PTHR39206">
    <property type="entry name" value="SLL8004 PROTEIN"/>
    <property type="match status" value="1"/>
</dbReference>
<dbReference type="EMBL" id="CYZF01000001">
    <property type="protein sequence ID" value="CUN66240.1"/>
    <property type="molecule type" value="Genomic_DNA"/>
</dbReference>
<dbReference type="Gene3D" id="3.40.50.300">
    <property type="entry name" value="P-loop containing nucleotide triphosphate hydrolases"/>
    <property type="match status" value="1"/>
</dbReference>
<evidence type="ECO:0000313" key="6">
    <source>
        <dbReference type="Proteomes" id="UP000095419"/>
    </source>
</evidence>
<dbReference type="Proteomes" id="UP000095419">
    <property type="component" value="Unassembled WGS sequence"/>
</dbReference>
<dbReference type="GO" id="GO:0005524">
    <property type="term" value="F:ATP binding"/>
    <property type="evidence" value="ECO:0007669"/>
    <property type="project" value="UniProtKB-KW"/>
</dbReference>
<keyword evidence="2" id="KW-0067">ATP-binding</keyword>
<dbReference type="SUPFAM" id="SSF52540">
    <property type="entry name" value="P-loop containing nucleoside triphosphate hydrolases"/>
    <property type="match status" value="1"/>
</dbReference>
<feature type="domain" description="Zeta toxin" evidence="3">
    <location>
        <begin position="8"/>
        <end position="151"/>
    </location>
</feature>
<sequence>MQLDKCMNMDSKKQLYIISGCNGAGKTTASYTVLPDVLECKEFVNADEIARGLSPFNPESMAIEAGRLMLQRINELLRNQQNFSIETTLATRTYTRLVHRAQEQGYKVNLIYFWLSSPDLAIQRVAQRVRNGGHDIPKEVVIRRYQAGINNFFNIYMPCVDYWLLADNSETPRIIVAEGGRGMEMHIHHIERFNKIQSYVRE</sequence>
<dbReference type="InterPro" id="IPR010488">
    <property type="entry name" value="Zeta_toxin_domain"/>
</dbReference>
<dbReference type="AlphaFoldDB" id="A0A173YRP6"/>
<evidence type="ECO:0000256" key="2">
    <source>
        <dbReference type="ARBA" id="ARBA00022840"/>
    </source>
</evidence>
<evidence type="ECO:0000313" key="7">
    <source>
        <dbReference type="Proteomes" id="UP000095788"/>
    </source>
</evidence>
<dbReference type="EMBL" id="CZBF01000008">
    <property type="protein sequence ID" value="CUQ26675.1"/>
    <property type="molecule type" value="Genomic_DNA"/>
</dbReference>
<name>A0A173YRP6_BACUN</name>
<protein>
    <submittedName>
        <fullName evidence="4">AAA ATPase</fullName>
    </submittedName>
</protein>
<organism evidence="4 6">
    <name type="scientific">Bacteroides uniformis</name>
    <dbReference type="NCBI Taxonomy" id="820"/>
    <lineage>
        <taxon>Bacteria</taxon>
        <taxon>Pseudomonadati</taxon>
        <taxon>Bacteroidota</taxon>
        <taxon>Bacteroidia</taxon>
        <taxon>Bacteroidales</taxon>
        <taxon>Bacteroidaceae</taxon>
        <taxon>Bacteroides</taxon>
    </lineage>
</organism>
<accession>A0A173YRP6</accession>
<evidence type="ECO:0000259" key="3">
    <source>
        <dbReference type="Pfam" id="PF06414"/>
    </source>
</evidence>
<keyword evidence="1" id="KW-0547">Nucleotide-binding</keyword>
<evidence type="ECO:0000313" key="4">
    <source>
        <dbReference type="EMBL" id="CUN66240.1"/>
    </source>
</evidence>
<dbReference type="PANTHER" id="PTHR39206:SF1">
    <property type="entry name" value="SLL8004 PROTEIN"/>
    <property type="match status" value="1"/>
</dbReference>